<comment type="similarity">
    <text evidence="2">Belongs to the cytochrome P450 family.</text>
</comment>
<dbReference type="AlphaFoldDB" id="A0AAD6V5X5"/>
<dbReference type="PANTHER" id="PTHR46206:SF1">
    <property type="entry name" value="P450, PUTATIVE (EUROFUNG)-RELATED"/>
    <property type="match status" value="1"/>
</dbReference>
<dbReference type="EMBL" id="JARJCW010000050">
    <property type="protein sequence ID" value="KAJ7203632.1"/>
    <property type="molecule type" value="Genomic_DNA"/>
</dbReference>
<sequence length="170" mass="18831">MGSWLASRPDAILNAKDCTFETAQFTYTVGHPEITSNDMIDLLIKRELTRTTGTLNGELLEEIEGSMNTIFGTDGEWREVGVFDSLTRTVGRVANRVFVGKELCSNMEFVMAGTSFARDISVSSYILHLFPKFMKPYGTCRAQSPTFTHVTSGQLRGSRLFQTAAILESA</sequence>
<keyword evidence="8" id="KW-1185">Reference proteome</keyword>
<evidence type="ECO:0000256" key="6">
    <source>
        <dbReference type="ARBA" id="ARBA00023033"/>
    </source>
</evidence>
<organism evidence="7 8">
    <name type="scientific">Mycena pura</name>
    <dbReference type="NCBI Taxonomy" id="153505"/>
    <lineage>
        <taxon>Eukaryota</taxon>
        <taxon>Fungi</taxon>
        <taxon>Dikarya</taxon>
        <taxon>Basidiomycota</taxon>
        <taxon>Agaricomycotina</taxon>
        <taxon>Agaricomycetes</taxon>
        <taxon>Agaricomycetidae</taxon>
        <taxon>Agaricales</taxon>
        <taxon>Marasmiineae</taxon>
        <taxon>Mycenaceae</taxon>
        <taxon>Mycena</taxon>
    </lineage>
</organism>
<evidence type="ECO:0000256" key="2">
    <source>
        <dbReference type="ARBA" id="ARBA00010617"/>
    </source>
</evidence>
<gene>
    <name evidence="7" type="ORF">GGX14DRAFT_501463</name>
</gene>
<dbReference type="Proteomes" id="UP001219525">
    <property type="component" value="Unassembled WGS sequence"/>
</dbReference>
<evidence type="ECO:0000256" key="1">
    <source>
        <dbReference type="ARBA" id="ARBA00001971"/>
    </source>
</evidence>
<evidence type="ECO:0000256" key="4">
    <source>
        <dbReference type="ARBA" id="ARBA00023002"/>
    </source>
</evidence>
<evidence type="ECO:0000256" key="3">
    <source>
        <dbReference type="ARBA" id="ARBA00022723"/>
    </source>
</evidence>
<accession>A0AAD6V5X5</accession>
<comment type="caution">
    <text evidence="7">The sequence shown here is derived from an EMBL/GenBank/DDBJ whole genome shotgun (WGS) entry which is preliminary data.</text>
</comment>
<keyword evidence="5" id="KW-0408">Iron</keyword>
<keyword evidence="3" id="KW-0479">Metal-binding</keyword>
<dbReference type="GO" id="GO:0046872">
    <property type="term" value="F:metal ion binding"/>
    <property type="evidence" value="ECO:0007669"/>
    <property type="project" value="UniProtKB-KW"/>
</dbReference>
<evidence type="ECO:0000313" key="8">
    <source>
        <dbReference type="Proteomes" id="UP001219525"/>
    </source>
</evidence>
<name>A0AAD6V5X5_9AGAR</name>
<comment type="cofactor">
    <cofactor evidence="1">
        <name>heme</name>
        <dbReference type="ChEBI" id="CHEBI:30413"/>
    </cofactor>
</comment>
<protein>
    <submittedName>
        <fullName evidence="7">Uncharacterized protein</fullName>
    </submittedName>
</protein>
<reference evidence="7" key="1">
    <citation type="submission" date="2023-03" db="EMBL/GenBank/DDBJ databases">
        <title>Massive genome expansion in bonnet fungi (Mycena s.s.) driven by repeated elements and novel gene families across ecological guilds.</title>
        <authorList>
            <consortium name="Lawrence Berkeley National Laboratory"/>
            <person name="Harder C.B."/>
            <person name="Miyauchi S."/>
            <person name="Viragh M."/>
            <person name="Kuo A."/>
            <person name="Thoen E."/>
            <person name="Andreopoulos B."/>
            <person name="Lu D."/>
            <person name="Skrede I."/>
            <person name="Drula E."/>
            <person name="Henrissat B."/>
            <person name="Morin E."/>
            <person name="Kohler A."/>
            <person name="Barry K."/>
            <person name="LaButti K."/>
            <person name="Morin E."/>
            <person name="Salamov A."/>
            <person name="Lipzen A."/>
            <person name="Mereny Z."/>
            <person name="Hegedus B."/>
            <person name="Baldrian P."/>
            <person name="Stursova M."/>
            <person name="Weitz H."/>
            <person name="Taylor A."/>
            <person name="Grigoriev I.V."/>
            <person name="Nagy L.G."/>
            <person name="Martin F."/>
            <person name="Kauserud H."/>
        </authorList>
    </citation>
    <scope>NUCLEOTIDE SEQUENCE</scope>
    <source>
        <strain evidence="7">9144</strain>
    </source>
</reference>
<evidence type="ECO:0000256" key="5">
    <source>
        <dbReference type="ARBA" id="ARBA00023004"/>
    </source>
</evidence>
<dbReference type="GO" id="GO:0004497">
    <property type="term" value="F:monooxygenase activity"/>
    <property type="evidence" value="ECO:0007669"/>
    <property type="project" value="UniProtKB-KW"/>
</dbReference>
<keyword evidence="4" id="KW-0560">Oxidoreductase</keyword>
<evidence type="ECO:0000313" key="7">
    <source>
        <dbReference type="EMBL" id="KAJ7203632.1"/>
    </source>
</evidence>
<dbReference type="PANTHER" id="PTHR46206">
    <property type="entry name" value="CYTOCHROME P450"/>
    <property type="match status" value="1"/>
</dbReference>
<keyword evidence="6" id="KW-0503">Monooxygenase</keyword>
<proteinExistence type="inferred from homology"/>